<keyword evidence="2" id="KW-1185">Reference proteome</keyword>
<evidence type="ECO:0000313" key="2">
    <source>
        <dbReference type="Proteomes" id="UP001249851"/>
    </source>
</evidence>
<dbReference type="Proteomes" id="UP001249851">
    <property type="component" value="Unassembled WGS sequence"/>
</dbReference>
<organism evidence="1 2">
    <name type="scientific">Acropora cervicornis</name>
    <name type="common">Staghorn coral</name>
    <dbReference type="NCBI Taxonomy" id="6130"/>
    <lineage>
        <taxon>Eukaryota</taxon>
        <taxon>Metazoa</taxon>
        <taxon>Cnidaria</taxon>
        <taxon>Anthozoa</taxon>
        <taxon>Hexacorallia</taxon>
        <taxon>Scleractinia</taxon>
        <taxon>Astrocoeniina</taxon>
        <taxon>Acroporidae</taxon>
        <taxon>Acropora</taxon>
    </lineage>
</organism>
<dbReference type="AlphaFoldDB" id="A0AAD9QM88"/>
<evidence type="ECO:0000313" key="1">
    <source>
        <dbReference type="EMBL" id="KAK2563832.1"/>
    </source>
</evidence>
<reference evidence="1" key="1">
    <citation type="journal article" date="2023" name="G3 (Bethesda)">
        <title>Whole genome assembly and annotation of the endangered Caribbean coral Acropora cervicornis.</title>
        <authorList>
            <person name="Selwyn J.D."/>
            <person name="Vollmer S.V."/>
        </authorList>
    </citation>
    <scope>NUCLEOTIDE SEQUENCE</scope>
    <source>
        <strain evidence="1">K2</strain>
    </source>
</reference>
<dbReference type="PANTHER" id="PTHR33332">
    <property type="entry name" value="REVERSE TRANSCRIPTASE DOMAIN-CONTAINING PROTEIN"/>
    <property type="match status" value="1"/>
</dbReference>
<sequence length="98" mass="10931">MPPCQELQLKLVRVKVRVNNTKLSRVRQVGEYKPTSFGFVDNSVSWFTNYLSNRPQVVSLGTNSSSPLAVENGVPQGSILWPVLFTLYINDLPSCSTD</sequence>
<dbReference type="EMBL" id="JARQWQ010000024">
    <property type="protein sequence ID" value="KAK2563832.1"/>
    <property type="molecule type" value="Genomic_DNA"/>
</dbReference>
<protein>
    <recommendedName>
        <fullName evidence="3">Reverse transcriptase domain-containing protein</fullName>
    </recommendedName>
</protein>
<accession>A0AAD9QM88</accession>
<gene>
    <name evidence="1" type="ORF">P5673_012836</name>
</gene>
<name>A0AAD9QM88_ACRCE</name>
<reference evidence="1" key="2">
    <citation type="journal article" date="2023" name="Science">
        <title>Genomic signatures of disease resistance in endangered staghorn corals.</title>
        <authorList>
            <person name="Vollmer S.V."/>
            <person name="Selwyn J.D."/>
            <person name="Despard B.A."/>
            <person name="Roesel C.L."/>
        </authorList>
    </citation>
    <scope>NUCLEOTIDE SEQUENCE</scope>
    <source>
        <strain evidence="1">K2</strain>
    </source>
</reference>
<comment type="caution">
    <text evidence="1">The sequence shown here is derived from an EMBL/GenBank/DDBJ whole genome shotgun (WGS) entry which is preliminary data.</text>
</comment>
<evidence type="ECO:0008006" key="3">
    <source>
        <dbReference type="Google" id="ProtNLM"/>
    </source>
</evidence>
<proteinExistence type="predicted"/>